<dbReference type="SUPFAM" id="SSF53335">
    <property type="entry name" value="S-adenosyl-L-methionine-dependent methyltransferases"/>
    <property type="match status" value="1"/>
</dbReference>
<name>A0A268ERP0_9BACL</name>
<accession>A0A268ERP0</accession>
<protein>
    <submittedName>
        <fullName evidence="7">Methyltransferase type 11</fullName>
    </submittedName>
</protein>
<dbReference type="InterPro" id="IPR029063">
    <property type="entry name" value="SAM-dependent_MTases_sf"/>
</dbReference>
<organism evidence="7 8">
    <name type="scientific">Paenibacillus campinasensis</name>
    <dbReference type="NCBI Taxonomy" id="66347"/>
    <lineage>
        <taxon>Bacteria</taxon>
        <taxon>Bacillati</taxon>
        <taxon>Bacillota</taxon>
        <taxon>Bacilli</taxon>
        <taxon>Bacillales</taxon>
        <taxon>Paenibacillaceae</taxon>
        <taxon>Paenibacillus</taxon>
    </lineage>
</organism>
<dbReference type="Proteomes" id="UP000215596">
    <property type="component" value="Unassembled WGS sequence"/>
</dbReference>
<comment type="pathway">
    <text evidence="1">Lipid metabolism.</text>
</comment>
<evidence type="ECO:0000313" key="8">
    <source>
        <dbReference type="Proteomes" id="UP000215596"/>
    </source>
</evidence>
<dbReference type="PANTHER" id="PTHR44307:SF2">
    <property type="entry name" value="PHOSPHOETHANOLAMINE METHYLTRANSFERASE ISOFORM X1"/>
    <property type="match status" value="1"/>
</dbReference>
<proteinExistence type="predicted"/>
<dbReference type="PANTHER" id="PTHR44307">
    <property type="entry name" value="PHOSPHOETHANOLAMINE METHYLTRANSFERASE"/>
    <property type="match status" value="1"/>
</dbReference>
<keyword evidence="3 7" id="KW-0808">Transferase</keyword>
<evidence type="ECO:0000256" key="4">
    <source>
        <dbReference type="ARBA" id="ARBA00025707"/>
    </source>
</evidence>
<evidence type="ECO:0000256" key="5">
    <source>
        <dbReference type="ARBA" id="ARBA00047622"/>
    </source>
</evidence>
<dbReference type="EMBL" id="NPBY01000044">
    <property type="protein sequence ID" value="PAD75790.1"/>
    <property type="molecule type" value="Genomic_DNA"/>
</dbReference>
<evidence type="ECO:0000256" key="2">
    <source>
        <dbReference type="ARBA" id="ARBA00022603"/>
    </source>
</evidence>
<comment type="catalytic activity">
    <reaction evidence="5">
        <text>phosphoethanolamine + S-adenosyl-L-methionine = N-methylethanolamine phosphate + S-adenosyl-L-homocysteine + H(+)</text>
        <dbReference type="Rhea" id="RHEA:20365"/>
        <dbReference type="ChEBI" id="CHEBI:15378"/>
        <dbReference type="ChEBI" id="CHEBI:57781"/>
        <dbReference type="ChEBI" id="CHEBI:57856"/>
        <dbReference type="ChEBI" id="CHEBI:58190"/>
        <dbReference type="ChEBI" id="CHEBI:59789"/>
        <dbReference type="EC" id="2.1.1.103"/>
    </reaction>
    <physiologicalReaction direction="left-to-right" evidence="5">
        <dbReference type="Rhea" id="RHEA:20366"/>
    </physiologicalReaction>
</comment>
<dbReference type="AlphaFoldDB" id="A0A268ERP0"/>
<dbReference type="RefSeq" id="WP_095265853.1">
    <property type="nucleotide sequence ID" value="NZ_NPBY01000044.1"/>
</dbReference>
<evidence type="ECO:0000313" key="7">
    <source>
        <dbReference type="EMBL" id="PAD75790.1"/>
    </source>
</evidence>
<dbReference type="CDD" id="cd02440">
    <property type="entry name" value="AdoMet_MTases"/>
    <property type="match status" value="1"/>
</dbReference>
<evidence type="ECO:0000256" key="3">
    <source>
        <dbReference type="ARBA" id="ARBA00022679"/>
    </source>
</evidence>
<dbReference type="Pfam" id="PF13649">
    <property type="entry name" value="Methyltransf_25"/>
    <property type="match status" value="1"/>
</dbReference>
<gene>
    <name evidence="7" type="ORF">CHH67_14200</name>
</gene>
<dbReference type="GO" id="GO:0000234">
    <property type="term" value="F:phosphoethanolamine N-methyltransferase activity"/>
    <property type="evidence" value="ECO:0007669"/>
    <property type="project" value="UniProtKB-EC"/>
</dbReference>
<feature type="domain" description="Methyltransferase" evidence="6">
    <location>
        <begin position="38"/>
        <end position="129"/>
    </location>
</feature>
<comment type="pathway">
    <text evidence="4">Phospholipid metabolism.</text>
</comment>
<dbReference type="InterPro" id="IPR041698">
    <property type="entry name" value="Methyltransf_25"/>
</dbReference>
<keyword evidence="2 7" id="KW-0489">Methyltransferase</keyword>
<comment type="caution">
    <text evidence="7">The sequence shown here is derived from an EMBL/GenBank/DDBJ whole genome shotgun (WGS) entry which is preliminary data.</text>
</comment>
<evidence type="ECO:0000256" key="1">
    <source>
        <dbReference type="ARBA" id="ARBA00005189"/>
    </source>
</evidence>
<dbReference type="Gene3D" id="3.40.50.150">
    <property type="entry name" value="Vaccinia Virus protein VP39"/>
    <property type="match status" value="1"/>
</dbReference>
<evidence type="ECO:0000259" key="6">
    <source>
        <dbReference type="Pfam" id="PF13649"/>
    </source>
</evidence>
<sequence length="246" mass="27849">MNYINMLSKLGMGSAHPGGFEATLRLLKNYPIEPGSRILEVGCGTGRTACYLSEQGHHVTAIDLNEHMLNKARTRATTMQVEVEFLQADVCALPFPNAQFDIIIAESVTVFTDTSRSLPEYSRVLAPGGKLYDRELILDKNMPEAKLSELQNFFGIPRLMKREEWKQAFLESGFGSQDILEYHYFTEQLKEDQTRHLDALELRDEGALLDLSLWETVFQHDRMILDNSDYLASALFLAQKAEHASS</sequence>
<reference evidence="7 8" key="1">
    <citation type="submission" date="2017-07" db="EMBL/GenBank/DDBJ databases">
        <title>Isolation and whole genome analysis of endospore-forming bacteria from heroin.</title>
        <authorList>
            <person name="Kalinowski J."/>
            <person name="Ahrens B."/>
            <person name="Al-Dilaimi A."/>
            <person name="Winkler A."/>
            <person name="Wibberg D."/>
            <person name="Schleenbecker U."/>
            <person name="Ruckert C."/>
            <person name="Wolfel R."/>
            <person name="Grass G."/>
        </authorList>
    </citation>
    <scope>NUCLEOTIDE SEQUENCE [LARGE SCALE GENOMIC DNA]</scope>
    <source>
        <strain evidence="7 8">7537-G1</strain>
    </source>
</reference>
<dbReference type="GO" id="GO:0032259">
    <property type="term" value="P:methylation"/>
    <property type="evidence" value="ECO:0007669"/>
    <property type="project" value="UniProtKB-KW"/>
</dbReference>
<dbReference type="OrthoDB" id="43862at2"/>